<reference evidence="2 3" key="1">
    <citation type="submission" date="2019-09" db="EMBL/GenBank/DDBJ databases">
        <title>Complete Genome Sequence of Janibacter melonis M714 with both human health impact and industrial applications.</title>
        <authorList>
            <person name="Jin M."/>
            <person name="Zhao Q.R."/>
        </authorList>
    </citation>
    <scope>NUCLEOTIDE SEQUENCE [LARGE SCALE GENOMIC DNA]</scope>
    <source>
        <strain evidence="2 3">M714</strain>
    </source>
</reference>
<evidence type="ECO:0000313" key="2">
    <source>
        <dbReference type="EMBL" id="QFQ29832.1"/>
    </source>
</evidence>
<feature type="transmembrane region" description="Helical" evidence="1">
    <location>
        <begin position="12"/>
        <end position="34"/>
    </location>
</feature>
<gene>
    <name evidence="2" type="ORF">EEW87_005025</name>
</gene>
<proteinExistence type="predicted"/>
<evidence type="ECO:0000313" key="3">
    <source>
        <dbReference type="Proteomes" id="UP000271708"/>
    </source>
</evidence>
<dbReference type="AlphaFoldDB" id="A0A5P8FM58"/>
<name>A0A5P8FM58_9MICO</name>
<accession>A0A5P8FM58</accession>
<sequence length="171" mass="17193">MSQPSATPATALQPVKIVVAAMCSGLVLVSLVGLVSAGTDGGADPLWLAVFAVVALAGVGAATTVGFRVPPVDPADRDPGRTAVAALQSSTIVRCALVEAPGIVAVMLAFVSGWGPLALLGLVMVPVMLWLAWPTRSNVAKVQRALEAKGARTGLTERLFGAGTGGPMLPT</sequence>
<dbReference type="Proteomes" id="UP000271708">
    <property type="component" value="Chromosome"/>
</dbReference>
<dbReference type="KEGG" id="jme:EEW87_005025"/>
<keyword evidence="1" id="KW-0472">Membrane</keyword>
<feature type="transmembrane region" description="Helical" evidence="1">
    <location>
        <begin position="117"/>
        <end position="134"/>
    </location>
</feature>
<dbReference type="OrthoDB" id="3827210at2"/>
<dbReference type="EMBL" id="CP044548">
    <property type="protein sequence ID" value="QFQ29832.1"/>
    <property type="molecule type" value="Genomic_DNA"/>
</dbReference>
<evidence type="ECO:0000256" key="1">
    <source>
        <dbReference type="SAM" id="Phobius"/>
    </source>
</evidence>
<organism evidence="2 3">
    <name type="scientific">Janibacter melonis</name>
    <dbReference type="NCBI Taxonomy" id="262209"/>
    <lineage>
        <taxon>Bacteria</taxon>
        <taxon>Bacillati</taxon>
        <taxon>Actinomycetota</taxon>
        <taxon>Actinomycetes</taxon>
        <taxon>Micrococcales</taxon>
        <taxon>Intrasporangiaceae</taxon>
        <taxon>Janibacter</taxon>
    </lineage>
</organism>
<protein>
    <submittedName>
        <fullName evidence="2">Uncharacterized protein</fullName>
    </submittedName>
</protein>
<feature type="transmembrane region" description="Helical" evidence="1">
    <location>
        <begin position="46"/>
        <end position="70"/>
    </location>
</feature>
<keyword evidence="1" id="KW-0812">Transmembrane</keyword>
<keyword evidence="1" id="KW-1133">Transmembrane helix</keyword>
<dbReference type="GeneID" id="59160513"/>
<dbReference type="RefSeq" id="WP_123090952.1">
    <property type="nucleotide sequence ID" value="NZ_CP044548.2"/>
</dbReference>